<keyword evidence="2" id="KW-0812">Transmembrane</keyword>
<keyword evidence="2" id="KW-1133">Transmembrane helix</keyword>
<sequence>HGNLSPVYIFYVTGPLILFEIWVHGAITWYMRKDRDLPVIRREQIHQQADGAEHDGGADQHLDAQQLGGHHLAHQGMVEIGG</sequence>
<proteinExistence type="predicted"/>
<evidence type="ECO:0000256" key="1">
    <source>
        <dbReference type="SAM" id="MobiDB-lite"/>
    </source>
</evidence>
<dbReference type="RefSeq" id="WP_163163702.1">
    <property type="nucleotide sequence ID" value="NZ_VKHP01000862.1"/>
</dbReference>
<keyword evidence="2" id="KW-0472">Membrane</keyword>
<evidence type="ECO:0000256" key="2">
    <source>
        <dbReference type="SAM" id="Phobius"/>
    </source>
</evidence>
<dbReference type="Proteomes" id="UP000468531">
    <property type="component" value="Unassembled WGS sequence"/>
</dbReference>
<dbReference type="AlphaFoldDB" id="A0A6P1BXK1"/>
<evidence type="ECO:0000313" key="3">
    <source>
        <dbReference type="EMBL" id="NEV03176.1"/>
    </source>
</evidence>
<keyword evidence="4" id="KW-1185">Reference proteome</keyword>
<reference evidence="3 4" key="1">
    <citation type="journal article" date="2020" name="Arch. Microbiol.">
        <title>Bradyrhizobium uaiense sp. nov., a new highly efficient cowpea symbiont.</title>
        <authorList>
            <person name="Cabral Michel D."/>
            <person name="Azarias Guimaraes A."/>
            <person name="Martins da Costa E."/>
            <person name="Soares de Carvalho T."/>
            <person name="Balsanelli E."/>
            <person name="Willems A."/>
            <person name="Maltempi de Souza E."/>
            <person name="de Souza Moreira F.M."/>
        </authorList>
    </citation>
    <scope>NUCLEOTIDE SEQUENCE [LARGE SCALE GENOMIC DNA]</scope>
    <source>
        <strain evidence="3 4">UFLA 03-164</strain>
    </source>
</reference>
<feature type="compositionally biased region" description="Basic and acidic residues" evidence="1">
    <location>
        <begin position="46"/>
        <end position="62"/>
    </location>
</feature>
<organism evidence="3 4">
    <name type="scientific">Bradyrhizobium uaiense</name>
    <dbReference type="NCBI Taxonomy" id="2594946"/>
    <lineage>
        <taxon>Bacteria</taxon>
        <taxon>Pseudomonadati</taxon>
        <taxon>Pseudomonadota</taxon>
        <taxon>Alphaproteobacteria</taxon>
        <taxon>Hyphomicrobiales</taxon>
        <taxon>Nitrobacteraceae</taxon>
        <taxon>Bradyrhizobium</taxon>
    </lineage>
</organism>
<dbReference type="EMBL" id="VKHP01000862">
    <property type="protein sequence ID" value="NEV03176.1"/>
    <property type="molecule type" value="Genomic_DNA"/>
</dbReference>
<feature type="non-terminal residue" evidence="3">
    <location>
        <position position="1"/>
    </location>
</feature>
<protein>
    <submittedName>
        <fullName evidence="3">Uncharacterized protein</fullName>
    </submittedName>
</protein>
<evidence type="ECO:0000313" key="4">
    <source>
        <dbReference type="Proteomes" id="UP000468531"/>
    </source>
</evidence>
<feature type="non-terminal residue" evidence="3">
    <location>
        <position position="82"/>
    </location>
</feature>
<gene>
    <name evidence="3" type="ORF">FNJ47_48275</name>
</gene>
<name>A0A6P1BXK1_9BRAD</name>
<feature type="transmembrane region" description="Helical" evidence="2">
    <location>
        <begin position="6"/>
        <end position="31"/>
    </location>
</feature>
<accession>A0A6P1BXK1</accession>
<comment type="caution">
    <text evidence="3">The sequence shown here is derived from an EMBL/GenBank/DDBJ whole genome shotgun (WGS) entry which is preliminary data.</text>
</comment>
<feature type="region of interest" description="Disordered" evidence="1">
    <location>
        <begin position="46"/>
        <end position="65"/>
    </location>
</feature>